<dbReference type="InterPro" id="IPR022383">
    <property type="entry name" value="Lactate/malate_DH_C"/>
</dbReference>
<dbReference type="AlphaFoldDB" id="A0A7C0U5W2"/>
<dbReference type="SUPFAM" id="SSF51735">
    <property type="entry name" value="NAD(P)-binding Rossmann-fold domains"/>
    <property type="match status" value="1"/>
</dbReference>
<accession>A0A7C0U5W2</accession>
<feature type="binding site" evidence="2">
    <location>
        <position position="102"/>
    </location>
    <ligand>
        <name>NAD(+)</name>
        <dbReference type="ChEBI" id="CHEBI:57540"/>
    </ligand>
</feature>
<reference evidence="4" key="1">
    <citation type="journal article" date="2020" name="mSystems">
        <title>Genome- and Community-Level Interaction Insights into Carbon Utilization and Element Cycling Functions of Hydrothermarchaeota in Hydrothermal Sediment.</title>
        <authorList>
            <person name="Zhou Z."/>
            <person name="Liu Y."/>
            <person name="Xu W."/>
            <person name="Pan J."/>
            <person name="Luo Z.H."/>
            <person name="Li M."/>
        </authorList>
    </citation>
    <scope>NUCLEOTIDE SEQUENCE [LARGE SCALE GENOMIC DNA]</scope>
    <source>
        <strain evidence="4">HyVt-115</strain>
    </source>
</reference>
<dbReference type="Proteomes" id="UP000885690">
    <property type="component" value="Unassembled WGS sequence"/>
</dbReference>
<organism evidence="4">
    <name type="scientific">Thermosulfidibacter takaii</name>
    <dbReference type="NCBI Taxonomy" id="412593"/>
    <lineage>
        <taxon>Bacteria</taxon>
        <taxon>Pseudomonadati</taxon>
        <taxon>Thermosulfidibacterota</taxon>
        <taxon>Thermosulfidibacteria</taxon>
        <taxon>Thermosulfidibacterales</taxon>
        <taxon>Thermosulfidibacteraceae</taxon>
    </lineage>
</organism>
<dbReference type="InterPro" id="IPR001557">
    <property type="entry name" value="L-lactate/malate_DH"/>
</dbReference>
<dbReference type="GO" id="GO:0004459">
    <property type="term" value="F:L-lactate dehydrogenase (NAD+) activity"/>
    <property type="evidence" value="ECO:0007669"/>
    <property type="project" value="TreeGrafter"/>
</dbReference>
<dbReference type="InterPro" id="IPR036291">
    <property type="entry name" value="NAD(P)-bd_dom_sf"/>
</dbReference>
<dbReference type="Gene3D" id="3.90.110.10">
    <property type="entry name" value="Lactate dehydrogenase/glycoside hydrolase, family 4, C-terminal"/>
    <property type="match status" value="1"/>
</dbReference>
<evidence type="ECO:0000313" key="4">
    <source>
        <dbReference type="EMBL" id="HDD52631.1"/>
    </source>
</evidence>
<dbReference type="PANTHER" id="PTHR43128">
    <property type="entry name" value="L-2-HYDROXYCARBOXYLATE DEHYDROGENASE (NAD(P)(+))"/>
    <property type="match status" value="1"/>
</dbReference>
<dbReference type="SUPFAM" id="SSF56327">
    <property type="entry name" value="LDH C-terminal domain-like"/>
    <property type="match status" value="2"/>
</dbReference>
<dbReference type="EMBL" id="DQWS01000041">
    <property type="protein sequence ID" value="HDD52631.1"/>
    <property type="molecule type" value="Genomic_DNA"/>
</dbReference>
<feature type="domain" description="Lactate/malate dehydrogenase C-terminal" evidence="3">
    <location>
        <begin position="152"/>
        <end position="200"/>
    </location>
</feature>
<dbReference type="Pfam" id="PF02866">
    <property type="entry name" value="Ldh_1_C"/>
    <property type="match status" value="1"/>
</dbReference>
<dbReference type="PIRSF" id="PIRSF000102">
    <property type="entry name" value="Lac_mal_DH"/>
    <property type="match status" value="1"/>
</dbReference>
<dbReference type="PRINTS" id="PR00086">
    <property type="entry name" value="LLDHDRGNASE"/>
</dbReference>
<comment type="caution">
    <text evidence="4">The sequence shown here is derived from an EMBL/GenBank/DDBJ whole genome shotgun (WGS) entry which is preliminary data.</text>
</comment>
<proteinExistence type="predicted"/>
<dbReference type="Gene3D" id="3.40.50.720">
    <property type="entry name" value="NAD(P)-binding Rossmann-like Domain"/>
    <property type="match status" value="1"/>
</dbReference>
<dbReference type="InterPro" id="IPR015955">
    <property type="entry name" value="Lactate_DH/Glyco_Ohase_4_C"/>
</dbReference>
<gene>
    <name evidence="4" type="ORF">ENF32_01005</name>
</gene>
<evidence type="ECO:0000256" key="1">
    <source>
        <dbReference type="PIRSR" id="PIRSR000102-1"/>
    </source>
</evidence>
<dbReference type="PANTHER" id="PTHR43128:SF16">
    <property type="entry name" value="L-LACTATE DEHYDROGENASE"/>
    <property type="match status" value="1"/>
</dbReference>
<dbReference type="GO" id="GO:0006089">
    <property type="term" value="P:lactate metabolic process"/>
    <property type="evidence" value="ECO:0007669"/>
    <property type="project" value="TreeGrafter"/>
</dbReference>
<sequence length="349" mass="38616">MKVSIIEAGGNVAKSLVSMILAQRLMASGDVLQLVEEREPRSFHVLEALRSDLLDSVGVGAEQLELAFGPEGVDGDVVVVTLGIAYSLGLKGDDKKAIYSFNLDQVLKYARSIKARGMEPLFVVASEPMEATVELLTRYFPRQKVVGIGSLLDSLRFRKEIALTLGIPRSHVHAMVVGEHGPCMVPLWSSVRILGMSKEDTRETINRLRKGWHYSSSCLVEAWGDVMDLVSRKSPAEISKVFNELPICVKLFMRPWLAYQMGVDSFFGPAGAVFRLLAALLRGEPFFGPLQAKLEGEFYGIDTVFGVPLVLTINGILGMMEIPLWEEERVVLEVASEGIRRRLKELLPE</sequence>
<name>A0A7C0U5W2_9BACT</name>
<keyword evidence="2" id="KW-0520">NAD</keyword>
<evidence type="ECO:0000259" key="3">
    <source>
        <dbReference type="Pfam" id="PF02866"/>
    </source>
</evidence>
<evidence type="ECO:0000256" key="2">
    <source>
        <dbReference type="PIRSR" id="PIRSR000102-3"/>
    </source>
</evidence>
<protein>
    <recommendedName>
        <fullName evidence="3">Lactate/malate dehydrogenase C-terminal domain-containing protein</fullName>
    </recommendedName>
</protein>
<feature type="active site" description="Proton acceptor" evidence="1">
    <location>
        <position position="180"/>
    </location>
</feature>